<evidence type="ECO:0000256" key="4">
    <source>
        <dbReference type="ARBA" id="ARBA00005072"/>
    </source>
</evidence>
<name>A0A344L0C3_9PSEU</name>
<keyword evidence="7 17" id="KW-0028">Amino-acid biosynthesis</keyword>
<dbReference type="GO" id="GO:0052655">
    <property type="term" value="F:L-valine-2-oxoglutarate transaminase activity"/>
    <property type="evidence" value="ECO:0007669"/>
    <property type="project" value="RHEA"/>
</dbReference>
<dbReference type="Gene3D" id="3.20.10.10">
    <property type="entry name" value="D-amino Acid Aminotransferase, subunit A, domain 2"/>
    <property type="match status" value="1"/>
</dbReference>
<comment type="pathway">
    <text evidence="3">Amino-acid biosynthesis; L-valine biosynthesis; L-valine from pyruvate: step 4/4.</text>
</comment>
<comment type="catalytic activity">
    <reaction evidence="12 17">
        <text>L-isoleucine + 2-oxoglutarate = (S)-3-methyl-2-oxopentanoate + L-glutamate</text>
        <dbReference type="Rhea" id="RHEA:24801"/>
        <dbReference type="ChEBI" id="CHEBI:16810"/>
        <dbReference type="ChEBI" id="CHEBI:29985"/>
        <dbReference type="ChEBI" id="CHEBI:35146"/>
        <dbReference type="ChEBI" id="CHEBI:58045"/>
        <dbReference type="EC" id="2.6.1.42"/>
    </reaction>
</comment>
<dbReference type="PIRSF" id="PIRSF006468">
    <property type="entry name" value="BCAT1"/>
    <property type="match status" value="1"/>
</dbReference>
<dbReference type="UniPathway" id="UPA00047">
    <property type="reaction ID" value="UER00058"/>
</dbReference>
<dbReference type="InterPro" id="IPR036038">
    <property type="entry name" value="Aminotransferase-like"/>
</dbReference>
<comment type="pathway">
    <text evidence="2">Amino-acid biosynthesis; L-isoleucine biosynthesis; L-isoleucine from 2-oxobutanoate: step 4/4.</text>
</comment>
<dbReference type="KEGG" id="aab:A4R43_02295"/>
<evidence type="ECO:0000256" key="1">
    <source>
        <dbReference type="ARBA" id="ARBA00001933"/>
    </source>
</evidence>
<dbReference type="GO" id="GO:0009098">
    <property type="term" value="P:L-leucine biosynthetic process"/>
    <property type="evidence" value="ECO:0007669"/>
    <property type="project" value="UniProtKB-UniPathway"/>
</dbReference>
<dbReference type="Proteomes" id="UP000250434">
    <property type="component" value="Chromosome"/>
</dbReference>
<dbReference type="EMBL" id="CP015163">
    <property type="protein sequence ID" value="AXB41497.1"/>
    <property type="molecule type" value="Genomic_DNA"/>
</dbReference>
<dbReference type="InterPro" id="IPR043132">
    <property type="entry name" value="BCAT-like_C"/>
</dbReference>
<dbReference type="InterPro" id="IPR033939">
    <property type="entry name" value="BCAT_family"/>
</dbReference>
<comment type="catalytic activity">
    <reaction evidence="13 17">
        <text>L-leucine + 2-oxoglutarate = 4-methyl-2-oxopentanoate + L-glutamate</text>
        <dbReference type="Rhea" id="RHEA:18321"/>
        <dbReference type="ChEBI" id="CHEBI:16810"/>
        <dbReference type="ChEBI" id="CHEBI:17865"/>
        <dbReference type="ChEBI" id="CHEBI:29985"/>
        <dbReference type="ChEBI" id="CHEBI:57427"/>
        <dbReference type="EC" id="2.6.1.42"/>
    </reaction>
</comment>
<dbReference type="GO" id="GO:0009097">
    <property type="term" value="P:isoleucine biosynthetic process"/>
    <property type="evidence" value="ECO:0007669"/>
    <property type="project" value="UniProtKB-UniPathway"/>
</dbReference>
<dbReference type="InterPro" id="IPR043131">
    <property type="entry name" value="BCAT-like_N"/>
</dbReference>
<accession>A0A344L0C3</accession>
<evidence type="ECO:0000256" key="6">
    <source>
        <dbReference type="ARBA" id="ARBA00022576"/>
    </source>
</evidence>
<evidence type="ECO:0000256" key="16">
    <source>
        <dbReference type="RuleBase" id="RU004516"/>
    </source>
</evidence>
<evidence type="ECO:0000256" key="14">
    <source>
        <dbReference type="PIRSR" id="PIRSR006468-1"/>
    </source>
</evidence>
<dbReference type="InterPro" id="IPR005786">
    <property type="entry name" value="B_amino_transII"/>
</dbReference>
<dbReference type="GO" id="GO:0009099">
    <property type="term" value="P:L-valine biosynthetic process"/>
    <property type="evidence" value="ECO:0007669"/>
    <property type="project" value="UniProtKB-UniPathway"/>
</dbReference>
<comment type="pathway">
    <text evidence="4">Amino-acid biosynthesis; L-leucine biosynthesis; L-leucine from 3-methyl-2-oxobutanoate: step 4/4.</text>
</comment>
<dbReference type="InterPro" id="IPR018300">
    <property type="entry name" value="Aminotrans_IV_CS"/>
</dbReference>
<comment type="cofactor">
    <cofactor evidence="1 16">
        <name>pyridoxal 5'-phosphate</name>
        <dbReference type="ChEBI" id="CHEBI:597326"/>
    </cofactor>
</comment>
<evidence type="ECO:0000256" key="9">
    <source>
        <dbReference type="ARBA" id="ARBA00022898"/>
    </source>
</evidence>
<dbReference type="UniPathway" id="UPA00048">
    <property type="reaction ID" value="UER00073"/>
</dbReference>
<evidence type="ECO:0000313" key="18">
    <source>
        <dbReference type="EMBL" id="AXB41497.1"/>
    </source>
</evidence>
<dbReference type="InterPro" id="IPR001544">
    <property type="entry name" value="Aminotrans_IV"/>
</dbReference>
<evidence type="ECO:0000256" key="7">
    <source>
        <dbReference type="ARBA" id="ARBA00022605"/>
    </source>
</evidence>
<keyword evidence="6 17" id="KW-0032">Aminotransferase</keyword>
<evidence type="ECO:0000256" key="15">
    <source>
        <dbReference type="RuleBase" id="RU004106"/>
    </source>
</evidence>
<dbReference type="PANTHER" id="PTHR11825">
    <property type="entry name" value="SUBGROUP IIII AMINOTRANSFERASE"/>
    <property type="match status" value="1"/>
</dbReference>
<dbReference type="UniPathway" id="UPA00049">
    <property type="reaction ID" value="UER00062"/>
</dbReference>
<evidence type="ECO:0000256" key="11">
    <source>
        <dbReference type="ARBA" id="ARBA00048212"/>
    </source>
</evidence>
<dbReference type="EC" id="2.6.1.42" evidence="17"/>
<keyword evidence="10 17" id="KW-0100">Branched-chain amino acid biosynthesis</keyword>
<dbReference type="PANTHER" id="PTHR11825:SF44">
    <property type="entry name" value="BRANCHED-CHAIN-AMINO-ACID AMINOTRANSFERASE"/>
    <property type="match status" value="1"/>
</dbReference>
<protein>
    <recommendedName>
        <fullName evidence="17">Branched-chain-amino-acid aminotransferase</fullName>
        <ecNumber evidence="17">2.6.1.42</ecNumber>
    </recommendedName>
</protein>
<dbReference type="NCBIfam" id="TIGR01123">
    <property type="entry name" value="ilvE_II"/>
    <property type="match status" value="1"/>
</dbReference>
<sequence length="362" mass="39367">MNGSLEFETRQNATPVAVAEREALLANLGFGRTFTDHMVSISYSDGKGWYDARLEPYAPLRMDPATAVLHYAQSIFEGLKAYRAPDGGVVMFRPDANAARFVRSAERMAMPPLPPELFLHSLRVLIEQDRDWVPGSGESSLYLRPIQYASEVYLGVRPALQYQFLVLASPVGAIFAGGAKPCSIWLERENNRSGPGGTGAAKCGGNYASSLLAQAEAMRHGCEQVVFLDATEHRHFEELGGMNVFFVLGDTLVTPPLTDTILPGITRDSVITLARHRGLTVEERSYSIDEFRSDAASDALTEMFACGTAAVITPIARLLSADGEIVVGDGGSGRVTTSLRSALLDIQYGRAEDEFGWVQRIV</sequence>
<comment type="catalytic activity">
    <reaction evidence="11 17">
        <text>L-valine + 2-oxoglutarate = 3-methyl-2-oxobutanoate + L-glutamate</text>
        <dbReference type="Rhea" id="RHEA:24813"/>
        <dbReference type="ChEBI" id="CHEBI:11851"/>
        <dbReference type="ChEBI" id="CHEBI:16810"/>
        <dbReference type="ChEBI" id="CHEBI:29985"/>
        <dbReference type="ChEBI" id="CHEBI:57762"/>
        <dbReference type="EC" id="2.6.1.42"/>
    </reaction>
</comment>
<dbReference type="PROSITE" id="PS00770">
    <property type="entry name" value="AA_TRANSFER_CLASS_4"/>
    <property type="match status" value="1"/>
</dbReference>
<evidence type="ECO:0000313" key="19">
    <source>
        <dbReference type="Proteomes" id="UP000250434"/>
    </source>
</evidence>
<dbReference type="Pfam" id="PF01063">
    <property type="entry name" value="Aminotran_4"/>
    <property type="match status" value="1"/>
</dbReference>
<dbReference type="NCBIfam" id="NF009897">
    <property type="entry name" value="PRK13357.1"/>
    <property type="match status" value="1"/>
</dbReference>
<evidence type="ECO:0000256" key="5">
    <source>
        <dbReference type="ARBA" id="ARBA00009320"/>
    </source>
</evidence>
<evidence type="ECO:0000256" key="17">
    <source>
        <dbReference type="RuleBase" id="RU004517"/>
    </source>
</evidence>
<keyword evidence="8 17" id="KW-0808">Transferase</keyword>
<dbReference type="GO" id="GO:0052656">
    <property type="term" value="F:L-isoleucine-2-oxoglutarate transaminase activity"/>
    <property type="evidence" value="ECO:0007669"/>
    <property type="project" value="RHEA"/>
</dbReference>
<keyword evidence="9 16" id="KW-0663">Pyridoxal phosphate</keyword>
<dbReference type="SUPFAM" id="SSF56752">
    <property type="entry name" value="D-aminoacid aminotransferase-like PLP-dependent enzymes"/>
    <property type="match status" value="1"/>
</dbReference>
<comment type="similarity">
    <text evidence="5 15">Belongs to the class-IV pyridoxal-phosphate-dependent aminotransferase family.</text>
</comment>
<dbReference type="AlphaFoldDB" id="A0A344L0C3"/>
<proteinExistence type="inferred from homology"/>
<dbReference type="Gene3D" id="3.30.470.10">
    <property type="match status" value="1"/>
</dbReference>
<evidence type="ECO:0000256" key="12">
    <source>
        <dbReference type="ARBA" id="ARBA00048798"/>
    </source>
</evidence>
<dbReference type="GO" id="GO:0052654">
    <property type="term" value="F:L-leucine-2-oxoglutarate transaminase activity"/>
    <property type="evidence" value="ECO:0007669"/>
    <property type="project" value="RHEA"/>
</dbReference>
<dbReference type="CDD" id="cd01557">
    <property type="entry name" value="BCAT_beta_family"/>
    <property type="match status" value="1"/>
</dbReference>
<evidence type="ECO:0000256" key="13">
    <source>
        <dbReference type="ARBA" id="ARBA00049229"/>
    </source>
</evidence>
<organism evidence="18 19">
    <name type="scientific">Amycolatopsis albispora</name>
    <dbReference type="NCBI Taxonomy" id="1804986"/>
    <lineage>
        <taxon>Bacteria</taxon>
        <taxon>Bacillati</taxon>
        <taxon>Actinomycetota</taxon>
        <taxon>Actinomycetes</taxon>
        <taxon>Pseudonocardiales</taxon>
        <taxon>Pseudonocardiaceae</taxon>
        <taxon>Amycolatopsis</taxon>
    </lineage>
</organism>
<reference evidence="18 19" key="1">
    <citation type="submission" date="2016-04" db="EMBL/GenBank/DDBJ databases">
        <title>Complete genome sequence and analysis of deep-sea sediment isolate, Amycolatopsis sp. WP1.</title>
        <authorList>
            <person name="Wang H."/>
            <person name="Chen S."/>
            <person name="Wu Q."/>
        </authorList>
    </citation>
    <scope>NUCLEOTIDE SEQUENCE [LARGE SCALE GENOMIC DNA]</scope>
    <source>
        <strain evidence="18 19">WP1</strain>
    </source>
</reference>
<dbReference type="OrthoDB" id="9804984at2"/>
<feature type="modified residue" description="N6-(pyridoxal phosphate)lysine" evidence="14">
    <location>
        <position position="202"/>
    </location>
</feature>
<evidence type="ECO:0000256" key="2">
    <source>
        <dbReference type="ARBA" id="ARBA00004824"/>
    </source>
</evidence>
<gene>
    <name evidence="18" type="ORF">A4R43_02295</name>
</gene>
<keyword evidence="19" id="KW-1185">Reference proteome</keyword>
<evidence type="ECO:0000256" key="3">
    <source>
        <dbReference type="ARBA" id="ARBA00004931"/>
    </source>
</evidence>
<evidence type="ECO:0000256" key="10">
    <source>
        <dbReference type="ARBA" id="ARBA00023304"/>
    </source>
</evidence>
<evidence type="ECO:0000256" key="8">
    <source>
        <dbReference type="ARBA" id="ARBA00022679"/>
    </source>
</evidence>